<dbReference type="InterPro" id="IPR001753">
    <property type="entry name" value="Enoyl-CoA_hydra/iso"/>
</dbReference>
<dbReference type="Proteomes" id="UP001518989">
    <property type="component" value="Unassembled WGS sequence"/>
</dbReference>
<evidence type="ECO:0000313" key="2">
    <source>
        <dbReference type="Proteomes" id="UP001518989"/>
    </source>
</evidence>
<comment type="caution">
    <text evidence="1">The sequence shown here is derived from an EMBL/GenBank/DDBJ whole genome shotgun (WGS) entry which is preliminary data.</text>
</comment>
<evidence type="ECO:0000313" key="1">
    <source>
        <dbReference type="EMBL" id="MBO1078767.1"/>
    </source>
</evidence>
<dbReference type="EMBL" id="JACTNG010000003">
    <property type="protein sequence ID" value="MBO1078767.1"/>
    <property type="molecule type" value="Genomic_DNA"/>
</dbReference>
<dbReference type="SUPFAM" id="SSF52096">
    <property type="entry name" value="ClpP/crotonase"/>
    <property type="match status" value="1"/>
</dbReference>
<dbReference type="PANTHER" id="PTHR11941:SF54">
    <property type="entry name" value="ENOYL-COA HYDRATASE, MITOCHONDRIAL"/>
    <property type="match status" value="1"/>
</dbReference>
<reference evidence="1 2" key="1">
    <citation type="submission" date="2020-09" db="EMBL/GenBank/DDBJ databases">
        <title>Roseomonas.</title>
        <authorList>
            <person name="Zhu W."/>
        </authorList>
    </citation>
    <scope>NUCLEOTIDE SEQUENCE [LARGE SCALE GENOMIC DNA]</scope>
    <source>
        <strain evidence="1 2">573</strain>
    </source>
</reference>
<organism evidence="1 2">
    <name type="scientific">Roseomonas haemaphysalidis</name>
    <dbReference type="NCBI Taxonomy" id="2768162"/>
    <lineage>
        <taxon>Bacteria</taxon>
        <taxon>Pseudomonadati</taxon>
        <taxon>Pseudomonadota</taxon>
        <taxon>Alphaproteobacteria</taxon>
        <taxon>Acetobacterales</taxon>
        <taxon>Roseomonadaceae</taxon>
        <taxon>Roseomonas</taxon>
    </lineage>
</organism>
<proteinExistence type="predicted"/>
<dbReference type="NCBIfam" id="NF006452">
    <property type="entry name" value="PRK08788.1"/>
    <property type="match status" value="1"/>
</dbReference>
<name>A0ABS3KP10_9PROT</name>
<gene>
    <name evidence="1" type="ORF">IAI61_06985</name>
</gene>
<keyword evidence="2" id="KW-1185">Reference proteome</keyword>
<dbReference type="PANTHER" id="PTHR11941">
    <property type="entry name" value="ENOYL-COA HYDRATASE-RELATED"/>
    <property type="match status" value="1"/>
</dbReference>
<protein>
    <submittedName>
        <fullName evidence="1">Crotonase/enoyl-CoA hydratase family protein</fullName>
    </submittedName>
</protein>
<dbReference type="Gene3D" id="6.20.390.30">
    <property type="match status" value="1"/>
</dbReference>
<dbReference type="CDD" id="cd06558">
    <property type="entry name" value="crotonase-like"/>
    <property type="match status" value="1"/>
</dbReference>
<dbReference type="InterPro" id="IPR029045">
    <property type="entry name" value="ClpP/crotonase-like_dom_sf"/>
</dbReference>
<dbReference type="Pfam" id="PF00378">
    <property type="entry name" value="ECH_1"/>
    <property type="match status" value="1"/>
</dbReference>
<sequence>MQRRFPMTQIPPFFAVSEATAASSVNHSRALAPTQVFDRNFTDISVHLDSAERTFWCNLQPTGRPCVSPSVLRDLSTMQSDLTRWMAGANDESRPFDHFVVASNIPGVFNLGGDLRLFAESVRQGHRSLLQQYAYRCVEVVHNNLTCYHQPLVTIALVQGDALGGGFETALSCGMIAAERGTKFGLPEVLFNLFPGMGAYSLIARRIGAVQAERMIMSGRIYTAEELHEIGLVDLLLTPGQGVSELQAWIRKQGRRHVSMAAVHKARNLATPVTLQELRDIVDVWVDTAMRLEAPDLRKMERLAAAQDRRRDRSSSMIMAAE</sequence>
<accession>A0ABS3KP10</accession>
<dbReference type="Gene3D" id="3.90.226.10">
    <property type="entry name" value="2-enoyl-CoA Hydratase, Chain A, domain 1"/>
    <property type="match status" value="1"/>
</dbReference>